<dbReference type="Proteomes" id="UP001183176">
    <property type="component" value="Unassembled WGS sequence"/>
</dbReference>
<protein>
    <submittedName>
        <fullName evidence="1">Uncharacterized protein</fullName>
    </submittedName>
</protein>
<evidence type="ECO:0000313" key="1">
    <source>
        <dbReference type="EMBL" id="MDT0260629.1"/>
    </source>
</evidence>
<comment type="caution">
    <text evidence="1">The sequence shown here is derived from an EMBL/GenBank/DDBJ whole genome shotgun (WGS) entry which is preliminary data.</text>
</comment>
<keyword evidence="2" id="KW-1185">Reference proteome</keyword>
<name>A0ABU2J7Z2_9ACTN</name>
<evidence type="ECO:0000313" key="2">
    <source>
        <dbReference type="Proteomes" id="UP001183176"/>
    </source>
</evidence>
<sequence length="85" mass="9082">MTLPSGLGLAEGMALSRLTFEALWLLQVSVGGTAGQLEVEAYVLGMLNPDEHSHDVIAQAMNEHFLDEGQAYPVSYWSATATTAT</sequence>
<proteinExistence type="predicted"/>
<organism evidence="1 2">
    <name type="scientific">Jatrophihabitans lederbergiae</name>
    <dbReference type="NCBI Taxonomy" id="3075547"/>
    <lineage>
        <taxon>Bacteria</taxon>
        <taxon>Bacillati</taxon>
        <taxon>Actinomycetota</taxon>
        <taxon>Actinomycetes</taxon>
        <taxon>Jatrophihabitantales</taxon>
        <taxon>Jatrophihabitantaceae</taxon>
        <taxon>Jatrophihabitans</taxon>
    </lineage>
</organism>
<reference evidence="2" key="1">
    <citation type="submission" date="2023-07" db="EMBL/GenBank/DDBJ databases">
        <title>30 novel species of actinomycetes from the DSMZ collection.</title>
        <authorList>
            <person name="Nouioui I."/>
        </authorList>
    </citation>
    <scope>NUCLEOTIDE SEQUENCE [LARGE SCALE GENOMIC DNA]</scope>
    <source>
        <strain evidence="2">DSM 44399</strain>
    </source>
</reference>
<accession>A0ABU2J7Z2</accession>
<gene>
    <name evidence="1" type="ORF">RM423_04405</name>
</gene>
<dbReference type="EMBL" id="JAVREH010000004">
    <property type="protein sequence ID" value="MDT0260629.1"/>
    <property type="molecule type" value="Genomic_DNA"/>
</dbReference>
<dbReference type="RefSeq" id="WP_311421786.1">
    <property type="nucleotide sequence ID" value="NZ_JAVREH010000004.1"/>
</dbReference>